<comment type="caution">
    <text evidence="1">The sequence shown here is derived from an EMBL/GenBank/DDBJ whole genome shotgun (WGS) entry which is preliminary data.</text>
</comment>
<accession>A0A8J5N483</accession>
<dbReference type="EMBL" id="JAHLQT010010216">
    <property type="protein sequence ID" value="KAG7172932.1"/>
    <property type="molecule type" value="Genomic_DNA"/>
</dbReference>
<keyword evidence="2" id="KW-1185">Reference proteome</keyword>
<name>A0A8J5N483_HOMAM</name>
<gene>
    <name evidence="1" type="ORF">Hamer_G017916</name>
</gene>
<evidence type="ECO:0000313" key="1">
    <source>
        <dbReference type="EMBL" id="KAG7172932.1"/>
    </source>
</evidence>
<feature type="non-terminal residue" evidence="1">
    <location>
        <position position="1"/>
    </location>
</feature>
<proteinExistence type="predicted"/>
<reference evidence="1" key="1">
    <citation type="journal article" date="2021" name="Sci. Adv.">
        <title>The American lobster genome reveals insights on longevity, neural, and immune adaptations.</title>
        <authorList>
            <person name="Polinski J.M."/>
            <person name="Zimin A.V."/>
            <person name="Clark K.F."/>
            <person name="Kohn A.B."/>
            <person name="Sadowski N."/>
            <person name="Timp W."/>
            <person name="Ptitsyn A."/>
            <person name="Khanna P."/>
            <person name="Romanova D.Y."/>
            <person name="Williams P."/>
            <person name="Greenwood S.J."/>
            <person name="Moroz L.L."/>
            <person name="Walt D.R."/>
            <person name="Bodnar A.G."/>
        </authorList>
    </citation>
    <scope>NUCLEOTIDE SEQUENCE</scope>
    <source>
        <strain evidence="1">GMGI-L3</strain>
    </source>
</reference>
<evidence type="ECO:0000313" key="2">
    <source>
        <dbReference type="Proteomes" id="UP000747542"/>
    </source>
</evidence>
<dbReference type="Proteomes" id="UP000747542">
    <property type="component" value="Unassembled WGS sequence"/>
</dbReference>
<protein>
    <submittedName>
        <fullName evidence="1">Voltage-dependent calcium channel subunit alpha-2/delta-1-like 1</fullName>
    </submittedName>
</protein>
<dbReference type="AlphaFoldDB" id="A0A8J5N483"/>
<organism evidence="1 2">
    <name type="scientific">Homarus americanus</name>
    <name type="common">American lobster</name>
    <dbReference type="NCBI Taxonomy" id="6706"/>
    <lineage>
        <taxon>Eukaryota</taxon>
        <taxon>Metazoa</taxon>
        <taxon>Ecdysozoa</taxon>
        <taxon>Arthropoda</taxon>
        <taxon>Crustacea</taxon>
        <taxon>Multicrustacea</taxon>
        <taxon>Malacostraca</taxon>
        <taxon>Eumalacostraca</taxon>
        <taxon>Eucarida</taxon>
        <taxon>Decapoda</taxon>
        <taxon>Pleocyemata</taxon>
        <taxon>Astacidea</taxon>
        <taxon>Nephropoidea</taxon>
        <taxon>Nephropidae</taxon>
        <taxon>Homarus</taxon>
    </lineage>
</organism>
<sequence length="138" mass="15757">GVRRLFLSSLTQTTIGQTTGFLPVSKRKRDLSMEAGVSIEPVYPQDLVKKMALNIKDLLNSKRHALLRIVEHLEDATTTYLWSDYLRLNTSHPLLMKDLDPNNSSHEMTLDDRLGVPVRYNISGIHVPLEVYEGCKFY</sequence>